<dbReference type="PANTHER" id="PTHR43584:SF9">
    <property type="entry name" value="TRANSFERASE HEXAPEPTIDE REPEAT CONTAINING PROTEIN"/>
    <property type="match status" value="1"/>
</dbReference>
<name>A0AAE3P0E0_9BACT</name>
<organism evidence="3 4">
    <name type="scientific">Stygiobacter electus</name>
    <dbReference type="NCBI Taxonomy" id="3032292"/>
    <lineage>
        <taxon>Bacteria</taxon>
        <taxon>Pseudomonadati</taxon>
        <taxon>Ignavibacteriota</taxon>
        <taxon>Ignavibacteria</taxon>
        <taxon>Ignavibacteriales</taxon>
        <taxon>Melioribacteraceae</taxon>
        <taxon>Stygiobacter</taxon>
    </lineage>
</organism>
<reference evidence="3" key="1">
    <citation type="submission" date="2023-03" db="EMBL/GenBank/DDBJ databases">
        <title>Stygiobacter electus gen. nov., sp. nov., facultatively anaerobic thermotolerant bacterium of the class Ignavibacteria from a well of Yessentuki mineral water deposit.</title>
        <authorList>
            <person name="Podosokorskaya O.A."/>
            <person name="Elcheninov A.G."/>
            <person name="Petrova N.F."/>
            <person name="Zavarzina D.G."/>
            <person name="Kublanov I.V."/>
            <person name="Merkel A.Y."/>
        </authorList>
    </citation>
    <scope>NUCLEOTIDE SEQUENCE</scope>
    <source>
        <strain evidence="3">09-Me</strain>
    </source>
</reference>
<dbReference type="InterPro" id="IPR050065">
    <property type="entry name" value="GlmU-like"/>
</dbReference>
<dbReference type="GO" id="GO:0016746">
    <property type="term" value="F:acyltransferase activity"/>
    <property type="evidence" value="ECO:0007669"/>
    <property type="project" value="UniProtKB-KW"/>
</dbReference>
<dbReference type="PANTHER" id="PTHR43584">
    <property type="entry name" value="NUCLEOTIDYL TRANSFERASE"/>
    <property type="match status" value="1"/>
</dbReference>
<evidence type="ECO:0000313" key="4">
    <source>
        <dbReference type="Proteomes" id="UP001221302"/>
    </source>
</evidence>
<dbReference type="Proteomes" id="UP001221302">
    <property type="component" value="Unassembled WGS sequence"/>
</dbReference>
<dbReference type="EMBL" id="JARGDL010000004">
    <property type="protein sequence ID" value="MDF1611407.1"/>
    <property type="molecule type" value="Genomic_DNA"/>
</dbReference>
<dbReference type="InterPro" id="IPR011004">
    <property type="entry name" value="Trimer_LpxA-like_sf"/>
</dbReference>
<evidence type="ECO:0000256" key="1">
    <source>
        <dbReference type="ARBA" id="ARBA00022679"/>
    </source>
</evidence>
<keyword evidence="1 3" id="KW-0808">Transferase</keyword>
<sequence length="412" mass="46696">MKNNICIFEDNGFNELLPLTYLRTTFQLKCGILSLLDKIKIHFGRTKYYLIPRIILVDLLKKENENVLNKSLPNEDLLFINGRILINETIKKLILELKVNEVLKHDNNIIAAFISKDNISNIKFDKNGLPDFSSLKLNKQLCDNFLITYPWELVNNNSQEIINDFEKINKSNKSTKKFSLNSFVNKKDIFISSTAKVSSFVFFDASDGPILIDDNALILPHTYLKGPIYIGKNTLVKANSSIYHGTSIGEFCKVGGEIEESIIHSYSNKQHDGFLGHSYLAQWINLGAGTNNSDLKNNYSKISVLLNGKNVFTNSQFVGAIIGDHTKTSINTKINTGSIFGVACNIFTNDFPPKYLPSFSWCGKDKVSKYEFNKFLETAKVVMKRRNINISEAQIKLLKIVYEESTLEKTDV</sequence>
<evidence type="ECO:0000256" key="2">
    <source>
        <dbReference type="ARBA" id="ARBA00023315"/>
    </source>
</evidence>
<accession>A0AAE3P0E0</accession>
<dbReference type="Gene3D" id="2.160.10.10">
    <property type="entry name" value="Hexapeptide repeat proteins"/>
    <property type="match status" value="1"/>
</dbReference>
<dbReference type="InterPro" id="IPR023917">
    <property type="entry name" value="Bifunctiontional_GlmU_bac-type"/>
</dbReference>
<protein>
    <submittedName>
        <fullName evidence="3">Sugar nucleotidyl transferase</fullName>
    </submittedName>
</protein>
<comment type="caution">
    <text evidence="3">The sequence shown here is derived from an EMBL/GenBank/DDBJ whole genome shotgun (WGS) entry which is preliminary data.</text>
</comment>
<proteinExistence type="predicted"/>
<evidence type="ECO:0000313" key="3">
    <source>
        <dbReference type="EMBL" id="MDF1611407.1"/>
    </source>
</evidence>
<keyword evidence="4" id="KW-1185">Reference proteome</keyword>
<dbReference type="AlphaFoldDB" id="A0AAE3P0E0"/>
<dbReference type="RefSeq" id="WP_321535174.1">
    <property type="nucleotide sequence ID" value="NZ_JARGDL010000004.1"/>
</dbReference>
<dbReference type="GO" id="GO:0016779">
    <property type="term" value="F:nucleotidyltransferase activity"/>
    <property type="evidence" value="ECO:0007669"/>
    <property type="project" value="UniProtKB-ARBA"/>
</dbReference>
<dbReference type="NCBIfam" id="TIGR03991">
    <property type="entry name" value="alt_bact_glmU"/>
    <property type="match status" value="1"/>
</dbReference>
<keyword evidence="2" id="KW-0012">Acyltransferase</keyword>
<dbReference type="Pfam" id="PF13562">
    <property type="entry name" value="NTP_transf_4"/>
    <property type="match status" value="1"/>
</dbReference>
<dbReference type="SUPFAM" id="SSF51161">
    <property type="entry name" value="Trimeric LpxA-like enzymes"/>
    <property type="match status" value="1"/>
</dbReference>
<gene>
    <name evidence="3" type="ORF">P0M35_04535</name>
</gene>